<proteinExistence type="predicted"/>
<sequence length="89" mass="10778">MKPIDGIIRILQIVLPFLKKRDAQHLQEFTELVKSQYDYLMEQLGRFECDYFELSEKVRRMYMEINKLHEQLNEALKNQCQVPGCKERQ</sequence>
<evidence type="ECO:0000313" key="1">
    <source>
        <dbReference type="EMBL" id="BEG97869.1"/>
    </source>
</evidence>
<accession>A0ABM8I6V3</accession>
<protein>
    <submittedName>
        <fullName evidence="1">Uncharacterized protein</fullName>
    </submittedName>
</protein>
<keyword evidence="2" id="KW-1185">Reference proteome</keyword>
<name>A0ABM8I6V3_9BACE</name>
<gene>
    <name evidence="1" type="ORF">BSYN_01340</name>
</gene>
<dbReference type="EMBL" id="AP028055">
    <property type="protein sequence ID" value="BEG97869.1"/>
    <property type="molecule type" value="Genomic_DNA"/>
</dbReference>
<reference evidence="1 2" key="1">
    <citation type="submission" date="2023-04" db="EMBL/GenBank/DDBJ databases">
        <title>Draft genome sequence of acteroides sedimenti strain YN3PY1.</title>
        <authorList>
            <person name="Yoshida N."/>
        </authorList>
    </citation>
    <scope>NUCLEOTIDE SEQUENCE [LARGE SCALE GENOMIC DNA]</scope>
    <source>
        <strain evidence="1 2">YN3PY1</strain>
    </source>
</reference>
<dbReference type="Proteomes" id="UP001496674">
    <property type="component" value="Chromosome"/>
</dbReference>
<evidence type="ECO:0000313" key="2">
    <source>
        <dbReference type="Proteomes" id="UP001496674"/>
    </source>
</evidence>
<organism evidence="1 2">
    <name type="scientific">Bacteroides sedimenti</name>
    <dbReference type="NCBI Taxonomy" id="2136147"/>
    <lineage>
        <taxon>Bacteria</taxon>
        <taxon>Pseudomonadati</taxon>
        <taxon>Bacteroidota</taxon>
        <taxon>Bacteroidia</taxon>
        <taxon>Bacteroidales</taxon>
        <taxon>Bacteroidaceae</taxon>
        <taxon>Bacteroides</taxon>
    </lineage>
</organism>
<dbReference type="RefSeq" id="WP_353332312.1">
    <property type="nucleotide sequence ID" value="NZ_AP028055.1"/>
</dbReference>